<protein>
    <submittedName>
        <fullName evidence="2">Uncharacterized protein</fullName>
    </submittedName>
</protein>
<gene>
    <name evidence="2" type="ORF">B0I35DRAFT_409964</name>
</gene>
<proteinExistence type="predicted"/>
<dbReference type="EMBL" id="JAGPNK010000008">
    <property type="protein sequence ID" value="KAH7316815.1"/>
    <property type="molecule type" value="Genomic_DNA"/>
</dbReference>
<evidence type="ECO:0000313" key="3">
    <source>
        <dbReference type="Proteomes" id="UP000813444"/>
    </source>
</evidence>
<feature type="compositionally biased region" description="Pro residues" evidence="1">
    <location>
        <begin position="18"/>
        <end position="29"/>
    </location>
</feature>
<organism evidence="2 3">
    <name type="scientific">Stachybotrys elegans</name>
    <dbReference type="NCBI Taxonomy" id="80388"/>
    <lineage>
        <taxon>Eukaryota</taxon>
        <taxon>Fungi</taxon>
        <taxon>Dikarya</taxon>
        <taxon>Ascomycota</taxon>
        <taxon>Pezizomycotina</taxon>
        <taxon>Sordariomycetes</taxon>
        <taxon>Hypocreomycetidae</taxon>
        <taxon>Hypocreales</taxon>
        <taxon>Stachybotryaceae</taxon>
        <taxon>Stachybotrys</taxon>
    </lineage>
</organism>
<evidence type="ECO:0000256" key="1">
    <source>
        <dbReference type="SAM" id="MobiDB-lite"/>
    </source>
</evidence>
<sequence>MFPWTPQSAVDSLAEPIPISPEPFTPSPLPGRNTIPSPDSEDCNDADEIPVLSQISAHKTKLLVALTELKQEPGEHLVDYYRRARALFYRLGLTDVDYQDPYRPTHSAGHKKDLETFILRFVKGIDAKRHRNIIAVWRPSILWCGSFQAAFEGIMKAHTKGLHMDYLAAKNMHLDLLKIMEESRGTGSKAIKKAE</sequence>
<feature type="region of interest" description="Disordered" evidence="1">
    <location>
        <begin position="1"/>
        <end position="46"/>
    </location>
</feature>
<keyword evidence="3" id="KW-1185">Reference proteome</keyword>
<evidence type="ECO:0000313" key="2">
    <source>
        <dbReference type="EMBL" id="KAH7316815.1"/>
    </source>
</evidence>
<dbReference type="Proteomes" id="UP000813444">
    <property type="component" value="Unassembled WGS sequence"/>
</dbReference>
<comment type="caution">
    <text evidence="2">The sequence shown here is derived from an EMBL/GenBank/DDBJ whole genome shotgun (WGS) entry which is preliminary data.</text>
</comment>
<name>A0A8K0WQ19_9HYPO</name>
<reference evidence="2" key="1">
    <citation type="journal article" date="2021" name="Nat. Commun.">
        <title>Genetic determinants of endophytism in the Arabidopsis root mycobiome.</title>
        <authorList>
            <person name="Mesny F."/>
            <person name="Miyauchi S."/>
            <person name="Thiergart T."/>
            <person name="Pickel B."/>
            <person name="Atanasova L."/>
            <person name="Karlsson M."/>
            <person name="Huettel B."/>
            <person name="Barry K.W."/>
            <person name="Haridas S."/>
            <person name="Chen C."/>
            <person name="Bauer D."/>
            <person name="Andreopoulos W."/>
            <person name="Pangilinan J."/>
            <person name="LaButti K."/>
            <person name="Riley R."/>
            <person name="Lipzen A."/>
            <person name="Clum A."/>
            <person name="Drula E."/>
            <person name="Henrissat B."/>
            <person name="Kohler A."/>
            <person name="Grigoriev I.V."/>
            <person name="Martin F.M."/>
            <person name="Hacquard S."/>
        </authorList>
    </citation>
    <scope>NUCLEOTIDE SEQUENCE</scope>
    <source>
        <strain evidence="2">MPI-CAGE-CH-0235</strain>
    </source>
</reference>
<dbReference type="AlphaFoldDB" id="A0A8K0WQ19"/>
<feature type="compositionally biased region" description="Polar residues" evidence="1">
    <location>
        <begin position="1"/>
        <end position="10"/>
    </location>
</feature>
<accession>A0A8K0WQ19</accession>